<dbReference type="CDD" id="cd03753">
    <property type="entry name" value="proteasome_alpha_type_5"/>
    <property type="match status" value="1"/>
</dbReference>
<evidence type="ECO:0000313" key="7">
    <source>
        <dbReference type="EMBL" id="KAK2077823.1"/>
    </source>
</evidence>
<dbReference type="PANTHER" id="PTHR11599">
    <property type="entry name" value="PROTEASOME SUBUNIT ALPHA/BETA"/>
    <property type="match status" value="1"/>
</dbReference>
<reference evidence="7" key="1">
    <citation type="submission" date="2021-01" db="EMBL/GenBank/DDBJ databases">
        <authorList>
            <person name="Eckstrom K.M.E."/>
        </authorList>
    </citation>
    <scope>NUCLEOTIDE SEQUENCE</scope>
    <source>
        <strain evidence="7">UVCC 0001</strain>
    </source>
</reference>
<dbReference type="FunFam" id="3.60.20.10:FF:000054">
    <property type="entry name" value="Proteasome subunit alpha type"/>
    <property type="match status" value="1"/>
</dbReference>
<dbReference type="InterPro" id="IPR033812">
    <property type="entry name" value="Proteasome_alpha_type_5"/>
</dbReference>
<protein>
    <recommendedName>
        <fullName evidence="5">Proteasome subunit alpha type</fullName>
    </recommendedName>
</protein>
<dbReference type="GO" id="GO:0005634">
    <property type="term" value="C:nucleus"/>
    <property type="evidence" value="ECO:0007669"/>
    <property type="project" value="UniProtKB-SubCell"/>
</dbReference>
<evidence type="ECO:0000313" key="8">
    <source>
        <dbReference type="Proteomes" id="UP001255856"/>
    </source>
</evidence>
<dbReference type="Pfam" id="PF00227">
    <property type="entry name" value="Proteasome"/>
    <property type="match status" value="2"/>
</dbReference>
<dbReference type="SMART" id="SM00948">
    <property type="entry name" value="Proteasome_A_N"/>
    <property type="match status" value="1"/>
</dbReference>
<name>A0AAD9MLB2_PROWI</name>
<keyword evidence="2 4" id="KW-0647">Proteasome</keyword>
<dbReference type="NCBIfam" id="NF003075">
    <property type="entry name" value="PRK03996.1"/>
    <property type="match status" value="1"/>
</dbReference>
<dbReference type="InterPro" id="IPR023332">
    <property type="entry name" value="Proteasome_alpha-type"/>
</dbReference>
<keyword evidence="8" id="KW-1185">Reference proteome</keyword>
<dbReference type="AlphaFoldDB" id="A0AAD9MLB2"/>
<dbReference type="GO" id="GO:0043161">
    <property type="term" value="P:proteasome-mediated ubiquitin-dependent protein catabolic process"/>
    <property type="evidence" value="ECO:0007669"/>
    <property type="project" value="InterPro"/>
</dbReference>
<dbReference type="PROSITE" id="PS51475">
    <property type="entry name" value="PROTEASOME_ALPHA_2"/>
    <property type="match status" value="1"/>
</dbReference>
<comment type="subcellular location">
    <subcellularLocation>
        <location evidence="5">Cytoplasm</location>
    </subcellularLocation>
    <subcellularLocation>
        <location evidence="5">Nucleus</location>
    </subcellularLocation>
</comment>
<evidence type="ECO:0000259" key="6">
    <source>
        <dbReference type="PROSITE" id="PS00388"/>
    </source>
</evidence>
<dbReference type="InterPro" id="IPR029055">
    <property type="entry name" value="Ntn_hydrolases_N"/>
</dbReference>
<comment type="similarity">
    <text evidence="4 5">Belongs to the peptidase T1A family.</text>
</comment>
<evidence type="ECO:0000256" key="2">
    <source>
        <dbReference type="ARBA" id="ARBA00022942"/>
    </source>
</evidence>
<evidence type="ECO:0000256" key="5">
    <source>
        <dbReference type="RuleBase" id="RU000551"/>
    </source>
</evidence>
<sequence length="250" mass="27196">MFLTRSEYDRSVNSFSPEGRIFQVEYAIEAIKLGSTAIAVCTKEGIVLAAEKRITSPLLEPTSIQKVAEIDAHIGVAMSGLTADAKTLIDHGRVEAQQHAFTYNEPIPVESLTQYPALWQSLCDLSLRFGEDEEDGNGGGGGMSRPFGVALLIAGWDPDHGPMLFHTDPSGTFVQYQAKAIGSGSEGAQTALQDGYRADMTLKEAEELILATLKQVMEEKVTSTNVDIAKVNPEYHLYTPAEVEEVFARL</sequence>
<accession>A0AAD9MLB2</accession>
<dbReference type="InterPro" id="IPR000426">
    <property type="entry name" value="Proteasome_asu_N"/>
</dbReference>
<comment type="function">
    <text evidence="5">The proteasome is a multicatalytic proteinase complex which is characterized by its ability to cleave peptides with Arg, Phe, Tyr, Leu, and Glu adjacent to the leaving group at neutral or slightly basic pH.</text>
</comment>
<comment type="subunit">
    <text evidence="5">The 20S proteasome core is composed of 28 subunits that are arranged in four stacked rings, resulting in a barrel-shaped structure. The two end rings are each formed by seven alpha subunits, and the two central rings are each formed by seven beta subunits.</text>
</comment>
<evidence type="ECO:0000256" key="4">
    <source>
        <dbReference type="PROSITE-ProRule" id="PRU00808"/>
    </source>
</evidence>
<proteinExistence type="inferred from homology"/>
<dbReference type="Pfam" id="PF10584">
    <property type="entry name" value="Proteasome_A_N"/>
    <property type="match status" value="1"/>
</dbReference>
<dbReference type="Gene3D" id="3.60.20.10">
    <property type="entry name" value="Glutamine Phosphoribosylpyrophosphate, subunit 1, domain 1"/>
    <property type="match status" value="1"/>
</dbReference>
<evidence type="ECO:0000256" key="3">
    <source>
        <dbReference type="ARBA" id="ARBA00023242"/>
    </source>
</evidence>
<dbReference type="SUPFAM" id="SSF56235">
    <property type="entry name" value="N-terminal nucleophile aminohydrolases (Ntn hydrolases)"/>
    <property type="match status" value="1"/>
</dbReference>
<feature type="domain" description="Proteasome alpha-type subunits" evidence="6">
    <location>
        <begin position="8"/>
        <end position="30"/>
    </location>
</feature>
<dbReference type="Proteomes" id="UP001255856">
    <property type="component" value="Unassembled WGS sequence"/>
</dbReference>
<evidence type="ECO:0000256" key="1">
    <source>
        <dbReference type="ARBA" id="ARBA00022490"/>
    </source>
</evidence>
<keyword evidence="1 5" id="KW-0963">Cytoplasm</keyword>
<comment type="caution">
    <text evidence="7">The sequence shown here is derived from an EMBL/GenBank/DDBJ whole genome shotgun (WGS) entry which is preliminary data.</text>
</comment>
<keyword evidence="3 5" id="KW-0539">Nucleus</keyword>
<dbReference type="GO" id="GO:0005737">
    <property type="term" value="C:cytoplasm"/>
    <property type="evidence" value="ECO:0007669"/>
    <property type="project" value="UniProtKB-SubCell"/>
</dbReference>
<gene>
    <name evidence="7" type="primary">PAE1</name>
    <name evidence="7" type="ORF">QBZ16_004671</name>
</gene>
<organism evidence="7 8">
    <name type="scientific">Prototheca wickerhamii</name>
    <dbReference type="NCBI Taxonomy" id="3111"/>
    <lineage>
        <taxon>Eukaryota</taxon>
        <taxon>Viridiplantae</taxon>
        <taxon>Chlorophyta</taxon>
        <taxon>core chlorophytes</taxon>
        <taxon>Trebouxiophyceae</taxon>
        <taxon>Chlorellales</taxon>
        <taxon>Chlorellaceae</taxon>
        <taxon>Prototheca</taxon>
    </lineage>
</organism>
<dbReference type="EMBL" id="JASFZW010000006">
    <property type="protein sequence ID" value="KAK2077823.1"/>
    <property type="molecule type" value="Genomic_DNA"/>
</dbReference>
<dbReference type="PROSITE" id="PS00388">
    <property type="entry name" value="PROTEASOME_ALPHA_1"/>
    <property type="match status" value="1"/>
</dbReference>
<dbReference type="InterPro" id="IPR050115">
    <property type="entry name" value="Proteasome_alpha"/>
</dbReference>
<dbReference type="InterPro" id="IPR001353">
    <property type="entry name" value="Proteasome_sua/b"/>
</dbReference>
<dbReference type="GO" id="GO:0019773">
    <property type="term" value="C:proteasome core complex, alpha-subunit complex"/>
    <property type="evidence" value="ECO:0007669"/>
    <property type="project" value="UniProtKB-UniRule"/>
</dbReference>